<comment type="subcellular location">
    <subcellularLocation>
        <location evidence="1">Mitochondrion</location>
    </subcellularLocation>
</comment>
<evidence type="ECO:0000256" key="3">
    <source>
        <dbReference type="ARBA" id="ARBA00023054"/>
    </source>
</evidence>
<comment type="similarity">
    <text evidence="2">Belongs to the milton family.</text>
</comment>
<keyword evidence="9" id="KW-1185">Reference proteome</keyword>
<keyword evidence="3 5" id="KW-0175">Coiled coil</keyword>
<dbReference type="Proteomes" id="UP000694865">
    <property type="component" value="Unplaced"/>
</dbReference>
<dbReference type="PANTHER" id="PTHR15751">
    <property type="entry name" value="TRAFFICKING KINESIN-BINDING PROTEIN"/>
    <property type="match status" value="1"/>
</dbReference>
<feature type="domain" description="Trafficking kinesin-binding protein C-terminal" evidence="7">
    <location>
        <begin position="365"/>
        <end position="517"/>
    </location>
</feature>
<dbReference type="InterPro" id="IPR006933">
    <property type="entry name" value="HAP1_N"/>
</dbReference>
<accession>A0ABM0MVU9</accession>
<feature type="compositionally biased region" description="Polar residues" evidence="6">
    <location>
        <begin position="381"/>
        <end position="395"/>
    </location>
</feature>
<feature type="region of interest" description="Disordered" evidence="6">
    <location>
        <begin position="650"/>
        <end position="681"/>
    </location>
</feature>
<feature type="compositionally biased region" description="Basic and acidic residues" evidence="6">
    <location>
        <begin position="450"/>
        <end position="460"/>
    </location>
</feature>
<feature type="region of interest" description="Disordered" evidence="6">
    <location>
        <begin position="598"/>
        <end position="630"/>
    </location>
</feature>
<dbReference type="RefSeq" id="XP_006824140.1">
    <property type="nucleotide sequence ID" value="XM_006824077.1"/>
</dbReference>
<proteinExistence type="inferred from homology"/>
<feature type="region of interest" description="Disordered" evidence="6">
    <location>
        <begin position="732"/>
        <end position="755"/>
    </location>
</feature>
<dbReference type="GeneID" id="100368448"/>
<feature type="compositionally biased region" description="Basic and acidic residues" evidence="6">
    <location>
        <begin position="657"/>
        <end position="666"/>
    </location>
</feature>
<gene>
    <name evidence="10" type="primary">LOC100368448</name>
</gene>
<dbReference type="SMART" id="SM01423">
    <property type="entry name" value="Milton"/>
    <property type="match status" value="1"/>
</dbReference>
<dbReference type="PANTHER" id="PTHR15751:SF12">
    <property type="entry name" value="TRAFFICKING KINESIN-BINDING PROTEIN MILT"/>
    <property type="match status" value="1"/>
</dbReference>
<evidence type="ECO:0000313" key="10">
    <source>
        <dbReference type="RefSeq" id="XP_006824140.1"/>
    </source>
</evidence>
<sequence length="783" mass="86644">MCLFCKNSAPIKKSPLGSTSYTKLEVTNVLATENIRLDLNTLTCQVERALCAERVSQMTKTYNDIDAVTRLLEEKEKDLELAAKIGQTLLQQNKNLELKNDQLEEQLTHATEKVSQLTHEINLKTDLLQIYTNEIIYTESEDETSSSSGRERGDSFRGSIYDIDTLNTKCAKLEEENLQLKLETAQLGNETSNYEEKENQLVHDCVKQLGEANTREEVLRDELYRKYDEIQRQQEEATNLLAQIVDLQQKVKKLSIENEELHKELDAGKEAQHELTVELTDLKDKHTQCMEMLEEFQEETKSMRKPSMATRPSFSSRTLFPQDSLASEIESTVKHSLMSAEGYSSQEHKAHNRNVMKTVKAANPKRLSGGFHSIPGSRFGSTFTSKHTSPCSSIGGSDRGTPHSDHYHGDGESSDTGSFSTRRLPGGPGIPGSNDLELALRRLSMRRQNQEFERKYKESGGDSSGTVTPTGTSPESIMSTGSFSELSEYSGYSSGSGMGIRSYIPERLQIVKPMEGSMTLHHWQRLATPDMASMLDTRPGIYVKDYKTLEHEEEVFTLDDVEDDGHIASIYSAPSKFENTNTTLTFTTSKILHLDDNTQLSSSCSSSTTSSSMPLLSLRSPMDPPAERDKATKTFSTTVGLARLLQERGITPMGSSEKIDKEKTDETETPLLPPPVEPPSGIVQRNIIMGGTKMRAASFATMPSARYSLVDKLRQLGMTNASSMTELCSSTTTTMSSTSSSSFMSTGQSSVTSDTSHLSVTTPMAVMAGNLAALKSIRKGPIL</sequence>
<feature type="coiled-coil region" evidence="5">
    <location>
        <begin position="86"/>
        <end position="120"/>
    </location>
</feature>
<feature type="compositionally biased region" description="Low complexity" evidence="6">
    <location>
        <begin position="464"/>
        <end position="473"/>
    </location>
</feature>
<dbReference type="InterPro" id="IPR022154">
    <property type="entry name" value="TRAK1/2_C"/>
</dbReference>
<feature type="coiled-coil region" evidence="5">
    <location>
        <begin position="163"/>
        <end position="190"/>
    </location>
</feature>
<evidence type="ECO:0000256" key="2">
    <source>
        <dbReference type="ARBA" id="ARBA00007007"/>
    </source>
</evidence>
<feature type="compositionally biased region" description="Low complexity" evidence="6">
    <location>
        <begin position="600"/>
        <end position="621"/>
    </location>
</feature>
<evidence type="ECO:0000256" key="4">
    <source>
        <dbReference type="ARBA" id="ARBA00023128"/>
    </source>
</evidence>
<dbReference type="SMART" id="SM01424">
    <property type="entry name" value="HAP1_N"/>
    <property type="match status" value="1"/>
</dbReference>
<feature type="region of interest" description="Disordered" evidence="6">
    <location>
        <begin position="298"/>
        <end position="318"/>
    </location>
</feature>
<evidence type="ECO:0000259" key="7">
    <source>
        <dbReference type="SMART" id="SM01423"/>
    </source>
</evidence>
<protein>
    <submittedName>
        <fullName evidence="10">Trafficking kinesin-binding protein 1-like</fullName>
    </submittedName>
</protein>
<feature type="compositionally biased region" description="Low complexity" evidence="6">
    <location>
        <begin position="732"/>
        <end position="753"/>
    </location>
</feature>
<evidence type="ECO:0000259" key="8">
    <source>
        <dbReference type="SMART" id="SM01424"/>
    </source>
</evidence>
<evidence type="ECO:0000256" key="1">
    <source>
        <dbReference type="ARBA" id="ARBA00004173"/>
    </source>
</evidence>
<feature type="compositionally biased region" description="Basic and acidic residues" evidence="6">
    <location>
        <begin position="400"/>
        <end position="411"/>
    </location>
</feature>
<dbReference type="InterPro" id="IPR051946">
    <property type="entry name" value="Intracell_Traff-Reg"/>
</dbReference>
<feature type="domain" description="HAP1 N-terminal" evidence="8">
    <location>
        <begin position="11"/>
        <end position="306"/>
    </location>
</feature>
<dbReference type="Pfam" id="PF12448">
    <property type="entry name" value="Milton"/>
    <property type="match status" value="1"/>
</dbReference>
<organism evidence="9 10">
    <name type="scientific">Saccoglossus kowalevskii</name>
    <name type="common">Acorn worm</name>
    <dbReference type="NCBI Taxonomy" id="10224"/>
    <lineage>
        <taxon>Eukaryota</taxon>
        <taxon>Metazoa</taxon>
        <taxon>Hemichordata</taxon>
        <taxon>Enteropneusta</taxon>
        <taxon>Harrimaniidae</taxon>
        <taxon>Saccoglossus</taxon>
    </lineage>
</organism>
<name>A0ABM0MVU9_SACKO</name>
<feature type="region of interest" description="Disordered" evidence="6">
    <location>
        <begin position="381"/>
        <end position="435"/>
    </location>
</feature>
<evidence type="ECO:0000256" key="5">
    <source>
        <dbReference type="SAM" id="Coils"/>
    </source>
</evidence>
<keyword evidence="4" id="KW-0496">Mitochondrion</keyword>
<dbReference type="Pfam" id="PF04849">
    <property type="entry name" value="HAP1_N"/>
    <property type="match status" value="1"/>
</dbReference>
<feature type="region of interest" description="Disordered" evidence="6">
    <location>
        <begin position="450"/>
        <end position="480"/>
    </location>
</feature>
<evidence type="ECO:0000256" key="6">
    <source>
        <dbReference type="SAM" id="MobiDB-lite"/>
    </source>
</evidence>
<reference evidence="10" key="1">
    <citation type="submission" date="2025-08" db="UniProtKB">
        <authorList>
            <consortium name="RefSeq"/>
        </authorList>
    </citation>
    <scope>IDENTIFICATION</scope>
    <source>
        <tissue evidence="10">Testes</tissue>
    </source>
</reference>
<evidence type="ECO:0000313" key="9">
    <source>
        <dbReference type="Proteomes" id="UP000694865"/>
    </source>
</evidence>